<dbReference type="EMBL" id="CM044702">
    <property type="protein sequence ID" value="KAI5677174.1"/>
    <property type="molecule type" value="Genomic_DNA"/>
</dbReference>
<sequence>MCMGPDITHVKGQGCLGGQGKYSNEGDDGQNLESWRDFTRRRERPRRRLRHSRRKSEARHVYGAGLETAHLRVESSWTPSCRGLAPIGPWCADMLWRVEAAVLSISDAFDQYMRRAVMGTSSLIASPPASAADSEVPAPEVPIRSSSTPSPSIRALDTDDNPCPQ</sequence>
<organism evidence="1 2">
    <name type="scientific">Catharanthus roseus</name>
    <name type="common">Madagascar periwinkle</name>
    <name type="synonym">Vinca rosea</name>
    <dbReference type="NCBI Taxonomy" id="4058"/>
    <lineage>
        <taxon>Eukaryota</taxon>
        <taxon>Viridiplantae</taxon>
        <taxon>Streptophyta</taxon>
        <taxon>Embryophyta</taxon>
        <taxon>Tracheophyta</taxon>
        <taxon>Spermatophyta</taxon>
        <taxon>Magnoliopsida</taxon>
        <taxon>eudicotyledons</taxon>
        <taxon>Gunneridae</taxon>
        <taxon>Pentapetalae</taxon>
        <taxon>asterids</taxon>
        <taxon>lamiids</taxon>
        <taxon>Gentianales</taxon>
        <taxon>Apocynaceae</taxon>
        <taxon>Rauvolfioideae</taxon>
        <taxon>Vinceae</taxon>
        <taxon>Catharanthinae</taxon>
        <taxon>Catharanthus</taxon>
    </lineage>
</organism>
<proteinExistence type="predicted"/>
<comment type="caution">
    <text evidence="1">The sequence shown here is derived from an EMBL/GenBank/DDBJ whole genome shotgun (WGS) entry which is preliminary data.</text>
</comment>
<protein>
    <submittedName>
        <fullName evidence="1">Uncharacterized protein</fullName>
    </submittedName>
</protein>
<evidence type="ECO:0000313" key="1">
    <source>
        <dbReference type="EMBL" id="KAI5677174.1"/>
    </source>
</evidence>
<dbReference type="Proteomes" id="UP001060085">
    <property type="component" value="Linkage Group LG02"/>
</dbReference>
<name>A0ACC0BX69_CATRO</name>
<evidence type="ECO:0000313" key="2">
    <source>
        <dbReference type="Proteomes" id="UP001060085"/>
    </source>
</evidence>
<keyword evidence="2" id="KW-1185">Reference proteome</keyword>
<accession>A0ACC0BX69</accession>
<reference evidence="2" key="1">
    <citation type="journal article" date="2023" name="Nat. Plants">
        <title>Single-cell RNA sequencing provides a high-resolution roadmap for understanding the multicellular compartmentation of specialized metabolism.</title>
        <authorList>
            <person name="Sun S."/>
            <person name="Shen X."/>
            <person name="Li Y."/>
            <person name="Li Y."/>
            <person name="Wang S."/>
            <person name="Li R."/>
            <person name="Zhang H."/>
            <person name="Shen G."/>
            <person name="Guo B."/>
            <person name="Wei J."/>
            <person name="Xu J."/>
            <person name="St-Pierre B."/>
            <person name="Chen S."/>
            <person name="Sun C."/>
        </authorList>
    </citation>
    <scope>NUCLEOTIDE SEQUENCE [LARGE SCALE GENOMIC DNA]</scope>
</reference>
<gene>
    <name evidence="1" type="ORF">M9H77_08124</name>
</gene>